<dbReference type="InterPro" id="IPR052032">
    <property type="entry name" value="ATP-dep_AA_Ligase"/>
</dbReference>
<evidence type="ECO:0000256" key="2">
    <source>
        <dbReference type="ARBA" id="ARBA00022741"/>
    </source>
</evidence>
<keyword evidence="1" id="KW-0436">Ligase</keyword>
<dbReference type="RefSeq" id="WP_251911885.1">
    <property type="nucleotide sequence ID" value="NZ_JAMRXG010000005.1"/>
</dbReference>
<feature type="domain" description="ATP-grasp" evidence="5">
    <location>
        <begin position="100"/>
        <end position="298"/>
    </location>
</feature>
<keyword evidence="3 4" id="KW-0067">ATP-binding</keyword>
<dbReference type="Proteomes" id="UP001139157">
    <property type="component" value="Unassembled WGS sequence"/>
</dbReference>
<keyword evidence="7" id="KW-1185">Reference proteome</keyword>
<organism evidence="6 7">
    <name type="scientific">Nocardia pulmonis</name>
    <dbReference type="NCBI Taxonomy" id="2951408"/>
    <lineage>
        <taxon>Bacteria</taxon>
        <taxon>Bacillati</taxon>
        <taxon>Actinomycetota</taxon>
        <taxon>Actinomycetes</taxon>
        <taxon>Mycobacteriales</taxon>
        <taxon>Nocardiaceae</taxon>
        <taxon>Nocardia</taxon>
    </lineage>
</organism>
<dbReference type="GO" id="GO:0005524">
    <property type="term" value="F:ATP binding"/>
    <property type="evidence" value="ECO:0007669"/>
    <property type="project" value="UniProtKB-UniRule"/>
</dbReference>
<evidence type="ECO:0000256" key="3">
    <source>
        <dbReference type="ARBA" id="ARBA00022840"/>
    </source>
</evidence>
<keyword evidence="2 4" id="KW-0547">Nucleotide-binding</keyword>
<evidence type="ECO:0000313" key="7">
    <source>
        <dbReference type="Proteomes" id="UP001139157"/>
    </source>
</evidence>
<evidence type="ECO:0000259" key="5">
    <source>
        <dbReference type="PROSITE" id="PS50975"/>
    </source>
</evidence>
<evidence type="ECO:0000256" key="1">
    <source>
        <dbReference type="ARBA" id="ARBA00022598"/>
    </source>
</evidence>
<evidence type="ECO:0000313" key="6">
    <source>
        <dbReference type="EMBL" id="MCM6774322.1"/>
    </source>
</evidence>
<protein>
    <submittedName>
        <fullName evidence="6">ATP-grasp domain-containing protein</fullName>
    </submittedName>
</protein>
<dbReference type="PANTHER" id="PTHR43585:SF2">
    <property type="entry name" value="ATP-GRASP ENZYME FSQD"/>
    <property type="match status" value="1"/>
</dbReference>
<dbReference type="PANTHER" id="PTHR43585">
    <property type="entry name" value="FUMIPYRROLE BIOSYNTHESIS PROTEIN C"/>
    <property type="match status" value="1"/>
</dbReference>
<gene>
    <name evidence="6" type="ORF">NDR86_12635</name>
</gene>
<sequence>MRSLIIGDESSGADLVAELRSLGAEFEVYRPERPYAVDRRGEVPPVPKDLVDLCLRYRPEFIVPGAEHWVALADIAAARYTANPNAPDRVFARRNKTGMAATLREAGIRHPHTLEVRSADGLARMLETLNYPVVVKPSASGGSDMCSICPDALAAEAAVSKVLGTTNLLGQQNSGVTVQEYLDGPQLFVNTVSAHGEHTVTEVFKYVLDEDDGIPTIRAAYTLSAADPDAVAAVDYVLDCLDALGFGFGASHTEVRMTTTGPNFVEFNGRMMGPCIPGEIYRGVRGYSQASELARLLHTGATACEKSGPRWSESLLGWYMLSADRPGRLVGLDYSTVLALPGVLAVERRPEPGIDVTTDNRVTTGSMGMVFFTADSERRALETVAALREIECAGGIFTLAELC</sequence>
<dbReference type="AlphaFoldDB" id="A0A9X2IVW7"/>
<evidence type="ECO:0000256" key="4">
    <source>
        <dbReference type="PROSITE-ProRule" id="PRU00409"/>
    </source>
</evidence>
<dbReference type="SUPFAM" id="SSF56059">
    <property type="entry name" value="Glutathione synthetase ATP-binding domain-like"/>
    <property type="match status" value="1"/>
</dbReference>
<dbReference type="PROSITE" id="PS50975">
    <property type="entry name" value="ATP_GRASP"/>
    <property type="match status" value="1"/>
</dbReference>
<comment type="caution">
    <text evidence="6">The sequence shown here is derived from an EMBL/GenBank/DDBJ whole genome shotgun (WGS) entry which is preliminary data.</text>
</comment>
<dbReference type="GO" id="GO:0016874">
    <property type="term" value="F:ligase activity"/>
    <property type="evidence" value="ECO:0007669"/>
    <property type="project" value="UniProtKB-KW"/>
</dbReference>
<dbReference type="GO" id="GO:0046872">
    <property type="term" value="F:metal ion binding"/>
    <property type="evidence" value="ECO:0007669"/>
    <property type="project" value="InterPro"/>
</dbReference>
<dbReference type="InterPro" id="IPR011761">
    <property type="entry name" value="ATP-grasp"/>
</dbReference>
<accession>A0A9X2IVW7</accession>
<name>A0A9X2IVW7_9NOCA</name>
<dbReference type="Gene3D" id="3.30.470.20">
    <property type="entry name" value="ATP-grasp fold, B domain"/>
    <property type="match status" value="1"/>
</dbReference>
<proteinExistence type="predicted"/>
<reference evidence="6" key="1">
    <citation type="submission" date="2022-06" db="EMBL/GenBank/DDBJ databases">
        <title>Novel species in genus nocardia.</title>
        <authorList>
            <person name="Li F."/>
        </authorList>
    </citation>
    <scope>NUCLEOTIDE SEQUENCE</scope>
    <source>
        <strain evidence="6">CDC141</strain>
    </source>
</reference>
<dbReference type="EMBL" id="JAMRXG010000005">
    <property type="protein sequence ID" value="MCM6774322.1"/>
    <property type="molecule type" value="Genomic_DNA"/>
</dbReference>